<keyword evidence="2" id="KW-0812">Transmembrane</keyword>
<keyword evidence="1" id="KW-0175">Coiled coil</keyword>
<keyword evidence="4" id="KW-1185">Reference proteome</keyword>
<keyword evidence="2" id="KW-1133">Transmembrane helix</keyword>
<organism evidence="3 4">
    <name type="scientific">Anaerococcus martiniensis</name>
    <dbReference type="NCBI Taxonomy" id="3115615"/>
    <lineage>
        <taxon>Bacteria</taxon>
        <taxon>Bacillati</taxon>
        <taxon>Bacillota</taxon>
        <taxon>Tissierellia</taxon>
        <taxon>Tissierellales</taxon>
        <taxon>Peptoniphilaceae</taxon>
        <taxon>Anaerococcus</taxon>
    </lineage>
</organism>
<proteinExistence type="predicted"/>
<protein>
    <submittedName>
        <fullName evidence="3">Uncharacterized protein</fullName>
    </submittedName>
</protein>
<name>A0ABW9M950_9FIRM</name>
<evidence type="ECO:0000313" key="3">
    <source>
        <dbReference type="EMBL" id="MFO3665464.1"/>
    </source>
</evidence>
<feature type="transmembrane region" description="Helical" evidence="2">
    <location>
        <begin position="62"/>
        <end position="80"/>
    </location>
</feature>
<comment type="caution">
    <text evidence="3">The sequence shown here is derived from an EMBL/GenBank/DDBJ whole genome shotgun (WGS) entry which is preliminary data.</text>
</comment>
<keyword evidence="2" id="KW-0472">Membrane</keyword>
<feature type="coiled-coil region" evidence="1">
    <location>
        <begin position="1"/>
        <end position="31"/>
    </location>
</feature>
<evidence type="ECO:0000313" key="4">
    <source>
        <dbReference type="Proteomes" id="UP001637996"/>
    </source>
</evidence>
<feature type="transmembrane region" description="Helical" evidence="2">
    <location>
        <begin position="34"/>
        <end position="56"/>
    </location>
</feature>
<reference evidence="3 4" key="1">
    <citation type="journal article" date="2025" name="Anaerobe">
        <title>Description of Anaerococcus kampingiae sp. nov., Anaerococcus groningensis sp. nov., Anaerococcus martiniensis sp. nov., and Anaerococcus cruorum sp. nov., isolated from human clinical specimens.</title>
        <authorList>
            <person name="Boiten K.E."/>
            <person name="Meijer J."/>
            <person name="van Wezel E.M."/>
            <person name="Veloo A.C.M."/>
        </authorList>
    </citation>
    <scope>NUCLEOTIDE SEQUENCE [LARGE SCALE GENOMIC DNA]</scope>
    <source>
        <strain evidence="3 4">ENR0831</strain>
    </source>
</reference>
<dbReference type="EMBL" id="JBGMEI010000005">
    <property type="protein sequence ID" value="MFO3665464.1"/>
    <property type="molecule type" value="Genomic_DNA"/>
</dbReference>
<dbReference type="Proteomes" id="UP001637996">
    <property type="component" value="Unassembled WGS sequence"/>
</dbReference>
<gene>
    <name evidence="3" type="ORF">ACCQ41_04315</name>
</gene>
<evidence type="ECO:0000256" key="1">
    <source>
        <dbReference type="SAM" id="Coils"/>
    </source>
</evidence>
<evidence type="ECO:0000256" key="2">
    <source>
        <dbReference type="SAM" id="Phobius"/>
    </source>
</evidence>
<accession>A0ABW9M950</accession>
<sequence>MDQKKKLTDEILKLREELKEKNEMINNLGKSVSFFQLFVIPLIASAIVTLIIKQFSLTTNQSVGFFIVMFILSLIFVTMINKNKLAKRKDELIKERMAIQKELVAKGKELSQIEN</sequence>
<dbReference type="RefSeq" id="WP_410031161.1">
    <property type="nucleotide sequence ID" value="NZ_JBGMEI010000005.1"/>
</dbReference>